<dbReference type="PANTHER" id="PTHR40623">
    <property type="entry name" value="INTEGRAL MEMBRANE PROTEIN"/>
    <property type="match status" value="1"/>
</dbReference>
<dbReference type="KEGG" id="val:VDBG_06105"/>
<dbReference type="Proteomes" id="UP000008698">
    <property type="component" value="Unassembled WGS sequence"/>
</dbReference>
<keyword evidence="2" id="KW-0472">Membrane</keyword>
<dbReference type="EMBL" id="DS985220">
    <property type="protein sequence ID" value="EEY19996.1"/>
    <property type="molecule type" value="Genomic_DNA"/>
</dbReference>
<keyword evidence="2" id="KW-1133">Transmembrane helix</keyword>
<dbReference type="AlphaFoldDB" id="C9SMI1"/>
<gene>
    <name evidence="3" type="ORF">VDBG_06105</name>
</gene>
<feature type="transmembrane region" description="Helical" evidence="2">
    <location>
        <begin position="12"/>
        <end position="33"/>
    </location>
</feature>
<feature type="region of interest" description="Disordered" evidence="1">
    <location>
        <begin position="361"/>
        <end position="408"/>
    </location>
</feature>
<name>C9SMI1_VERA1</name>
<dbReference type="eggNOG" id="ENOG502S92A">
    <property type="taxonomic scope" value="Eukaryota"/>
</dbReference>
<dbReference type="PANTHER" id="PTHR40623:SF2">
    <property type="entry name" value="INTEGRAL MEMBRANE PROTEIN"/>
    <property type="match status" value="1"/>
</dbReference>
<dbReference type="OrthoDB" id="4850851at2759"/>
<evidence type="ECO:0000256" key="1">
    <source>
        <dbReference type="SAM" id="MobiDB-lite"/>
    </source>
</evidence>
<keyword evidence="4" id="KW-1185">Reference proteome</keyword>
<evidence type="ECO:0000313" key="4">
    <source>
        <dbReference type="Proteomes" id="UP000008698"/>
    </source>
</evidence>
<reference evidence="4" key="1">
    <citation type="journal article" date="2011" name="PLoS Pathog.">
        <title>Comparative genomics yields insights into niche adaptation of plant vascular wilt pathogens.</title>
        <authorList>
            <person name="Klosterman S.J."/>
            <person name="Subbarao K.V."/>
            <person name="Kang S."/>
            <person name="Veronese P."/>
            <person name="Gold S.E."/>
            <person name="Thomma B.P.H.J."/>
            <person name="Chen Z."/>
            <person name="Henrissat B."/>
            <person name="Lee Y.-H."/>
            <person name="Park J."/>
            <person name="Garcia-Pedrajas M.D."/>
            <person name="Barbara D.J."/>
            <person name="Anchieta A."/>
            <person name="de Jonge R."/>
            <person name="Santhanam P."/>
            <person name="Maruthachalam K."/>
            <person name="Atallah Z."/>
            <person name="Amyotte S.G."/>
            <person name="Paz Z."/>
            <person name="Inderbitzin P."/>
            <person name="Hayes R.J."/>
            <person name="Heiman D.I."/>
            <person name="Young S."/>
            <person name="Zeng Q."/>
            <person name="Engels R."/>
            <person name="Galagan J."/>
            <person name="Cuomo C.A."/>
            <person name="Dobinson K.F."/>
            <person name="Ma L.-J."/>
        </authorList>
    </citation>
    <scope>NUCLEOTIDE SEQUENCE [LARGE SCALE GENOMIC DNA]</scope>
    <source>
        <strain evidence="4">VaMs.102 / ATCC MYA-4576 / FGSC 10136</strain>
    </source>
</reference>
<evidence type="ECO:0000313" key="3">
    <source>
        <dbReference type="EMBL" id="EEY19996.1"/>
    </source>
</evidence>
<organism evidence="4">
    <name type="scientific">Verticillium alfalfae (strain VaMs.102 / ATCC MYA-4576 / FGSC 10136)</name>
    <name type="common">Verticillium wilt of alfalfa</name>
    <name type="synonym">Verticillium albo-atrum</name>
    <dbReference type="NCBI Taxonomy" id="526221"/>
    <lineage>
        <taxon>Eukaryota</taxon>
        <taxon>Fungi</taxon>
        <taxon>Dikarya</taxon>
        <taxon>Ascomycota</taxon>
        <taxon>Pezizomycotina</taxon>
        <taxon>Sordariomycetes</taxon>
        <taxon>Hypocreomycetidae</taxon>
        <taxon>Glomerellales</taxon>
        <taxon>Plectosphaerellaceae</taxon>
        <taxon>Verticillium</taxon>
    </lineage>
</organism>
<dbReference type="HOGENOM" id="CLU_056232_0_0_1"/>
<dbReference type="RefSeq" id="XP_003003663.1">
    <property type="nucleotide sequence ID" value="XM_003003617.1"/>
</dbReference>
<accession>C9SMI1</accession>
<protein>
    <submittedName>
        <fullName evidence="3">Uncharacterized protein</fullName>
    </submittedName>
</protein>
<dbReference type="OMA" id="WQLWEKM"/>
<feature type="compositionally biased region" description="Basic residues" evidence="1">
    <location>
        <begin position="396"/>
        <end position="408"/>
    </location>
</feature>
<keyword evidence="2" id="KW-0812">Transmembrane</keyword>
<proteinExistence type="predicted"/>
<sequence>MTSFFISWELWQQMTFCLGAAICLVFVAGYWKLCWTHQYVKKQEAVDEERRTHDLEMRKSGLPAMNQVTEIPFGVRAIQSGIQVDGIWISSHSLPTETQSMLVSMNISIPGQSNAKGKGLDTMAPVLALLPPHTNALADDSRIEQPLTFGLHNSLQNFLPDALKTYRPSAPLGFEKENSNSTERNALGYSKESEPQARTVLQTYVPIAAPIAGALDGSRQMRDAVSAAASNDHETPDANKAILIPANKYQTAGPRRPTHHSERRLPAVDVLTPSSHHPIDGSNIPRSLNMAAAHVAYPEGTGTVIVPEPWTPPEPGASYCIKSEHQHQRSRPTIPSPTFAPGDVHANRSRRIVNPGFEVLPAGTFTAGQSSSGDDADAEESWRHMRPRRLSQAGKAKLRKSPPSTRRG</sequence>
<evidence type="ECO:0000256" key="2">
    <source>
        <dbReference type="SAM" id="Phobius"/>
    </source>
</evidence>
<dbReference type="GeneID" id="9534765"/>
<feature type="region of interest" description="Disordered" evidence="1">
    <location>
        <begin position="323"/>
        <end position="343"/>
    </location>
</feature>